<evidence type="ECO:0000256" key="2">
    <source>
        <dbReference type="SAM" id="SignalP"/>
    </source>
</evidence>
<evidence type="ECO:0000259" key="3">
    <source>
        <dbReference type="SMART" id="SM00062"/>
    </source>
</evidence>
<dbReference type="SMART" id="SM00079">
    <property type="entry name" value="PBPe"/>
    <property type="match status" value="1"/>
</dbReference>
<feature type="chain" id="PRO_5007810385" evidence="2">
    <location>
        <begin position="28"/>
        <end position="277"/>
    </location>
</feature>
<keyword evidence="1 2" id="KW-0732">Signal</keyword>
<dbReference type="Pfam" id="PF00497">
    <property type="entry name" value="SBP_bac_3"/>
    <property type="match status" value="1"/>
</dbReference>
<dbReference type="PANTHER" id="PTHR35936:SF19">
    <property type="entry name" value="AMINO-ACID-BINDING PROTEIN YXEM-RELATED"/>
    <property type="match status" value="1"/>
</dbReference>
<dbReference type="PANTHER" id="PTHR35936">
    <property type="entry name" value="MEMBRANE-BOUND LYTIC MUREIN TRANSGLYCOSYLASE F"/>
    <property type="match status" value="1"/>
</dbReference>
<reference evidence="5 6" key="1">
    <citation type="submission" date="2016-01" db="EMBL/GenBank/DDBJ databases">
        <authorList>
            <person name="Oliw E.H."/>
        </authorList>
    </citation>
    <scope>NUCLEOTIDE SEQUENCE [LARGE SCALE GENOMIC DNA]</scope>
    <source>
        <strain evidence="5">LMG 22029</strain>
    </source>
</reference>
<feature type="domain" description="Ionotropic glutamate receptor C-terminal" evidence="4">
    <location>
        <begin position="39"/>
        <end position="264"/>
    </location>
</feature>
<accession>A0A158GKH0</accession>
<sequence length="277" mass="30043">MNVFSKLKGRLLVTAWVMAAISVSAHADDQLAKVKKAGELVVGTEMQFAPFDFLENGQQQGFNKDFFAELSKEMGVKVRSIDLPWPSVLPGLEAGKFDIVSGPVTITKARMERYEFMLPIADGTVALLKRANDASIKTNADVAGKAVGGGKATAQLDQLKQYVATLPGKTSVREYIDNNQAYADLAAGRIVAVGNSLPNIAYVARQRPDTFAVVQPPFGTKVYFGYLGRKDADSKPLLNAINQAIIKMHGDGRLAALQKKWFGVTMDTPTTMPTPNY</sequence>
<evidence type="ECO:0000313" key="5">
    <source>
        <dbReference type="EMBL" id="SAL32618.1"/>
    </source>
</evidence>
<feature type="domain" description="Solute-binding protein family 3/N-terminal" evidence="3">
    <location>
        <begin position="39"/>
        <end position="265"/>
    </location>
</feature>
<dbReference type="InterPro" id="IPR001638">
    <property type="entry name" value="Solute-binding_3/MltF_N"/>
</dbReference>
<dbReference type="EMBL" id="FCOC02000008">
    <property type="protein sequence ID" value="SAL32618.1"/>
    <property type="molecule type" value="Genomic_DNA"/>
</dbReference>
<dbReference type="OrthoDB" id="368476at2"/>
<gene>
    <name evidence="5" type="ORF">AWB64_03012</name>
</gene>
<dbReference type="Proteomes" id="UP000054893">
    <property type="component" value="Unassembled WGS sequence"/>
</dbReference>
<dbReference type="SMART" id="SM00062">
    <property type="entry name" value="PBPb"/>
    <property type="match status" value="1"/>
</dbReference>
<dbReference type="GO" id="GO:0016020">
    <property type="term" value="C:membrane"/>
    <property type="evidence" value="ECO:0007669"/>
    <property type="project" value="InterPro"/>
</dbReference>
<name>A0A158GKH0_CABSO</name>
<proteinExistence type="predicted"/>
<protein>
    <submittedName>
        <fullName evidence="5">Glutamine ABC transporter periplasmic protein</fullName>
    </submittedName>
</protein>
<dbReference type="Gene3D" id="3.40.190.10">
    <property type="entry name" value="Periplasmic binding protein-like II"/>
    <property type="match status" value="2"/>
</dbReference>
<dbReference type="RefSeq" id="WP_060856185.1">
    <property type="nucleotide sequence ID" value="NZ_FCOC02000008.1"/>
</dbReference>
<dbReference type="SUPFAM" id="SSF53850">
    <property type="entry name" value="Periplasmic binding protein-like II"/>
    <property type="match status" value="1"/>
</dbReference>
<evidence type="ECO:0000313" key="6">
    <source>
        <dbReference type="Proteomes" id="UP000054893"/>
    </source>
</evidence>
<organism evidence="5 6">
    <name type="scientific">Caballeronia sordidicola</name>
    <name type="common">Burkholderia sordidicola</name>
    <dbReference type="NCBI Taxonomy" id="196367"/>
    <lineage>
        <taxon>Bacteria</taxon>
        <taxon>Pseudomonadati</taxon>
        <taxon>Pseudomonadota</taxon>
        <taxon>Betaproteobacteria</taxon>
        <taxon>Burkholderiales</taxon>
        <taxon>Burkholderiaceae</taxon>
        <taxon>Caballeronia</taxon>
    </lineage>
</organism>
<evidence type="ECO:0000259" key="4">
    <source>
        <dbReference type="SMART" id="SM00079"/>
    </source>
</evidence>
<dbReference type="AlphaFoldDB" id="A0A158GKH0"/>
<evidence type="ECO:0000256" key="1">
    <source>
        <dbReference type="ARBA" id="ARBA00022729"/>
    </source>
</evidence>
<dbReference type="GO" id="GO:0015276">
    <property type="term" value="F:ligand-gated monoatomic ion channel activity"/>
    <property type="evidence" value="ECO:0007669"/>
    <property type="project" value="InterPro"/>
</dbReference>
<feature type="signal peptide" evidence="2">
    <location>
        <begin position="1"/>
        <end position="27"/>
    </location>
</feature>
<dbReference type="InterPro" id="IPR001320">
    <property type="entry name" value="Iontro_rcpt_C"/>
</dbReference>